<evidence type="ECO:0000313" key="1">
    <source>
        <dbReference type="EMBL" id="VEL25759.1"/>
    </source>
</evidence>
<evidence type="ECO:0000313" key="2">
    <source>
        <dbReference type="EMBL" id="VEL36138.1"/>
    </source>
</evidence>
<gene>
    <name evidence="1" type="ORF">PXEA_LOCUS19199</name>
    <name evidence="2" type="ORF">PXEA_LOCUS29578</name>
</gene>
<dbReference type="EMBL" id="CAAALY010076068">
    <property type="protein sequence ID" value="VEL25759.1"/>
    <property type="molecule type" value="Genomic_DNA"/>
</dbReference>
<organism evidence="1 3">
    <name type="scientific">Protopolystoma xenopodis</name>
    <dbReference type="NCBI Taxonomy" id="117903"/>
    <lineage>
        <taxon>Eukaryota</taxon>
        <taxon>Metazoa</taxon>
        <taxon>Spiralia</taxon>
        <taxon>Lophotrochozoa</taxon>
        <taxon>Platyhelminthes</taxon>
        <taxon>Monogenea</taxon>
        <taxon>Polyopisthocotylea</taxon>
        <taxon>Polystomatidea</taxon>
        <taxon>Polystomatidae</taxon>
        <taxon>Protopolystoma</taxon>
    </lineage>
</organism>
<dbReference type="Proteomes" id="UP000784294">
    <property type="component" value="Unassembled WGS sequence"/>
</dbReference>
<evidence type="ECO:0000313" key="3">
    <source>
        <dbReference type="Proteomes" id="UP000784294"/>
    </source>
</evidence>
<accession>A0A3S5AK36</accession>
<dbReference type="EMBL" id="CAAALY010251496">
    <property type="protein sequence ID" value="VEL36138.1"/>
    <property type="molecule type" value="Genomic_DNA"/>
</dbReference>
<name>A0A3S5AK36_9PLAT</name>
<proteinExistence type="predicted"/>
<sequence length="126" mass="13756">MDQSVSTTEESSLTLRICLGEAVEAGNRRPARRSAFGRTMSHTVRWLGITILLYLTTVAQQGCTELALPESSLFWKAEPAGGASLSGTPPRLVWWSRREAAKPATDRSTSQRLNSRLSSVVLPAKI</sequence>
<dbReference type="AlphaFoldDB" id="A0A3S5AK36"/>
<comment type="caution">
    <text evidence="1">The sequence shown here is derived from an EMBL/GenBank/DDBJ whole genome shotgun (WGS) entry which is preliminary data.</text>
</comment>
<reference evidence="1" key="1">
    <citation type="submission" date="2018-11" db="EMBL/GenBank/DDBJ databases">
        <authorList>
            <consortium name="Pathogen Informatics"/>
        </authorList>
    </citation>
    <scope>NUCLEOTIDE SEQUENCE</scope>
</reference>
<feature type="non-terminal residue" evidence="1">
    <location>
        <position position="126"/>
    </location>
</feature>
<protein>
    <submittedName>
        <fullName evidence="1">Uncharacterized protein</fullName>
    </submittedName>
</protein>
<keyword evidence="3" id="KW-1185">Reference proteome</keyword>